<evidence type="ECO:0000256" key="3">
    <source>
        <dbReference type="ARBA" id="ARBA00022692"/>
    </source>
</evidence>
<dbReference type="RefSeq" id="WP_345490550.1">
    <property type="nucleotide sequence ID" value="NZ_BAABHY010000001.1"/>
</dbReference>
<evidence type="ECO:0000313" key="9">
    <source>
        <dbReference type="EMBL" id="GAA5110637.1"/>
    </source>
</evidence>
<dbReference type="InterPro" id="IPR014743">
    <property type="entry name" value="Cl-channel_core"/>
</dbReference>
<feature type="transmembrane region" description="Helical" evidence="8">
    <location>
        <begin position="414"/>
        <end position="434"/>
    </location>
</feature>
<feature type="transmembrane region" description="Helical" evidence="8">
    <location>
        <begin position="355"/>
        <end position="374"/>
    </location>
</feature>
<evidence type="ECO:0000256" key="6">
    <source>
        <dbReference type="ARBA" id="ARBA00023136"/>
    </source>
</evidence>
<feature type="transmembrane region" description="Helical" evidence="8">
    <location>
        <begin position="247"/>
        <end position="264"/>
    </location>
</feature>
<evidence type="ECO:0000256" key="8">
    <source>
        <dbReference type="SAM" id="Phobius"/>
    </source>
</evidence>
<keyword evidence="2" id="KW-0813">Transport</keyword>
<accession>A0ABP9N8T5</accession>
<feature type="transmembrane region" description="Helical" evidence="8">
    <location>
        <begin position="323"/>
        <end position="343"/>
    </location>
</feature>
<feature type="transmembrane region" description="Helical" evidence="8">
    <location>
        <begin position="172"/>
        <end position="196"/>
    </location>
</feature>
<evidence type="ECO:0000256" key="1">
    <source>
        <dbReference type="ARBA" id="ARBA00004141"/>
    </source>
</evidence>
<evidence type="ECO:0000256" key="7">
    <source>
        <dbReference type="ARBA" id="ARBA00023214"/>
    </source>
</evidence>
<dbReference type="PANTHER" id="PTHR45711:SF6">
    <property type="entry name" value="CHLORIDE CHANNEL PROTEIN"/>
    <property type="match status" value="1"/>
</dbReference>
<dbReference type="PRINTS" id="PR00762">
    <property type="entry name" value="CLCHANNEL"/>
</dbReference>
<feature type="transmembrane region" description="Helical" evidence="8">
    <location>
        <begin position="208"/>
        <end position="227"/>
    </location>
</feature>
<keyword evidence="6 8" id="KW-0472">Membrane</keyword>
<comment type="caution">
    <text evidence="9">The sequence shown here is derived from an EMBL/GenBank/DDBJ whole genome shotgun (WGS) entry which is preliminary data.</text>
</comment>
<name>A0ABP9N8T5_9GAMM</name>
<dbReference type="PANTHER" id="PTHR45711">
    <property type="entry name" value="CHLORIDE CHANNEL PROTEIN"/>
    <property type="match status" value="1"/>
</dbReference>
<feature type="transmembrane region" description="Helical" evidence="8">
    <location>
        <begin position="386"/>
        <end position="407"/>
    </location>
</feature>
<evidence type="ECO:0000256" key="2">
    <source>
        <dbReference type="ARBA" id="ARBA00022448"/>
    </source>
</evidence>
<keyword evidence="5" id="KW-0406">Ion transport</keyword>
<proteinExistence type="predicted"/>
<feature type="transmembrane region" description="Helical" evidence="8">
    <location>
        <begin position="284"/>
        <end position="303"/>
    </location>
</feature>
<evidence type="ECO:0000313" key="10">
    <source>
        <dbReference type="Proteomes" id="UP001500171"/>
    </source>
</evidence>
<reference evidence="10" key="1">
    <citation type="journal article" date="2019" name="Int. J. Syst. Evol. Microbiol.">
        <title>The Global Catalogue of Microorganisms (GCM) 10K type strain sequencing project: providing services to taxonomists for standard genome sequencing and annotation.</title>
        <authorList>
            <consortium name="The Broad Institute Genomics Platform"/>
            <consortium name="The Broad Institute Genome Sequencing Center for Infectious Disease"/>
            <person name="Wu L."/>
            <person name="Ma J."/>
        </authorList>
    </citation>
    <scope>NUCLEOTIDE SEQUENCE [LARGE SCALE GENOMIC DNA]</scope>
    <source>
        <strain evidence="10">JCM 18050</strain>
    </source>
</reference>
<dbReference type="CDD" id="cd01031">
    <property type="entry name" value="EriC"/>
    <property type="match status" value="1"/>
</dbReference>
<keyword evidence="7" id="KW-0868">Chloride</keyword>
<keyword evidence="4 8" id="KW-1133">Transmembrane helix</keyword>
<keyword evidence="3 8" id="KW-0812">Transmembrane</keyword>
<evidence type="ECO:0000256" key="5">
    <source>
        <dbReference type="ARBA" id="ARBA00023065"/>
    </source>
</evidence>
<comment type="subcellular location">
    <subcellularLocation>
        <location evidence="1">Membrane</location>
        <topology evidence="1">Multi-pass membrane protein</topology>
    </subcellularLocation>
</comment>
<feature type="transmembrane region" description="Helical" evidence="8">
    <location>
        <begin position="71"/>
        <end position="92"/>
    </location>
</feature>
<dbReference type="SUPFAM" id="SSF81340">
    <property type="entry name" value="Clc chloride channel"/>
    <property type="match status" value="1"/>
</dbReference>
<organism evidence="9 10">
    <name type="scientific">Orbus sasakiae</name>
    <dbReference type="NCBI Taxonomy" id="1078475"/>
    <lineage>
        <taxon>Bacteria</taxon>
        <taxon>Pseudomonadati</taxon>
        <taxon>Pseudomonadota</taxon>
        <taxon>Gammaproteobacteria</taxon>
        <taxon>Orbales</taxon>
        <taxon>Orbaceae</taxon>
        <taxon>Orbus</taxon>
    </lineage>
</organism>
<sequence>MDRKRYAVLKKRLSFIHKIRSMQDRAPIMVLVIAAIIGSITGCIGVAFQYLVIWVEHARITLSLTWSSSFYFAYIAYFIVAALMAGMAYWLVRRFAPESGGSGIPEIEGALANLRPVRWQRVLPVKFIGGLGALGSGMVLGREGPTVQIGGNVGKMVADFFHVRGDSYLHTFIATGAAAGVTAAFNAPLAGILFVIEEMRPQFRYSLTSIKAIFVGVIMASVMYQFLIQPGSVFHIGYFHAVPVNSLWLYLLLGSCFGVIGVIANQCVLSCQKYFQQFYQQGKYRFVATGAVLGGGFGILSFVMPEITGGGFAFIPSAIAGDYFFYMLLTIFILRFAATILCFSSGAPGGIFAPTLALGTILGILFGMLIQHLFPDYQIELGACAIIGMGGLFAATIRAPLTGIVLVMEMTDNYQLILPMIITCLGATLAAQALGGRPLYSSILENILLRSAQQK</sequence>
<feature type="transmembrane region" description="Helical" evidence="8">
    <location>
        <begin position="123"/>
        <end position="141"/>
    </location>
</feature>
<dbReference type="Proteomes" id="UP001500171">
    <property type="component" value="Unassembled WGS sequence"/>
</dbReference>
<dbReference type="NCBIfam" id="NF003640">
    <property type="entry name" value="PRK05277.1"/>
    <property type="match status" value="1"/>
</dbReference>
<evidence type="ECO:0000256" key="4">
    <source>
        <dbReference type="ARBA" id="ARBA00022989"/>
    </source>
</evidence>
<keyword evidence="10" id="KW-1185">Reference proteome</keyword>
<dbReference type="InterPro" id="IPR001807">
    <property type="entry name" value="ClC"/>
</dbReference>
<dbReference type="Gene3D" id="1.10.3080.10">
    <property type="entry name" value="Clc chloride channel"/>
    <property type="match status" value="1"/>
</dbReference>
<dbReference type="EMBL" id="BAABHY010000001">
    <property type="protein sequence ID" value="GAA5110637.1"/>
    <property type="molecule type" value="Genomic_DNA"/>
</dbReference>
<dbReference type="Pfam" id="PF00654">
    <property type="entry name" value="Voltage_CLC"/>
    <property type="match status" value="1"/>
</dbReference>
<protein>
    <submittedName>
        <fullName evidence="9">H(+)/Cl(-) exchange transporter ClcA</fullName>
    </submittedName>
</protein>
<feature type="transmembrane region" description="Helical" evidence="8">
    <location>
        <begin position="28"/>
        <end position="51"/>
    </location>
</feature>
<gene>
    <name evidence="9" type="primary">clcA</name>
    <name evidence="9" type="ORF">GCM10023211_15270</name>
</gene>